<dbReference type="InterPro" id="IPR004988">
    <property type="entry name" value="DUF273"/>
</dbReference>
<keyword evidence="2" id="KW-1185">Reference proteome</keyword>
<feature type="non-terminal residue" evidence="1">
    <location>
        <position position="213"/>
    </location>
</feature>
<proteinExistence type="predicted"/>
<evidence type="ECO:0000313" key="1">
    <source>
        <dbReference type="EMBL" id="OEU09470.1"/>
    </source>
</evidence>
<dbReference type="Gene3D" id="3.90.550.10">
    <property type="entry name" value="Spore Coat Polysaccharide Biosynthesis Protein SpsA, Chain A"/>
    <property type="match status" value="1"/>
</dbReference>
<protein>
    <submittedName>
        <fullName evidence="1">DUF273-domain-containing protein</fullName>
    </submittedName>
</protein>
<dbReference type="InterPro" id="IPR029044">
    <property type="entry name" value="Nucleotide-diphossugar_trans"/>
</dbReference>
<gene>
    <name evidence="1" type="ORF">FRACYDRAFT_195221</name>
</gene>
<organism evidence="1 2">
    <name type="scientific">Fragilariopsis cylindrus CCMP1102</name>
    <dbReference type="NCBI Taxonomy" id="635003"/>
    <lineage>
        <taxon>Eukaryota</taxon>
        <taxon>Sar</taxon>
        <taxon>Stramenopiles</taxon>
        <taxon>Ochrophyta</taxon>
        <taxon>Bacillariophyta</taxon>
        <taxon>Bacillariophyceae</taxon>
        <taxon>Bacillariophycidae</taxon>
        <taxon>Bacillariales</taxon>
        <taxon>Bacillariaceae</taxon>
        <taxon>Fragilariopsis</taxon>
    </lineage>
</organism>
<dbReference type="EMBL" id="KV784375">
    <property type="protein sequence ID" value="OEU09470.1"/>
    <property type="molecule type" value="Genomic_DNA"/>
</dbReference>
<dbReference type="Proteomes" id="UP000095751">
    <property type="component" value="Unassembled WGS sequence"/>
</dbReference>
<dbReference type="PANTHER" id="PTHR31562:SF13">
    <property type="entry name" value="NUCLEOTID_TRANS DOMAIN-CONTAINING PROTEIN-RELATED"/>
    <property type="match status" value="1"/>
</dbReference>
<dbReference type="PANTHER" id="PTHR31562">
    <property type="entry name" value="PROTEIN CBG18972"/>
    <property type="match status" value="1"/>
</dbReference>
<dbReference type="InParanoid" id="A0A1E7ETV9"/>
<sequence>MESFANRHEYLWHIIGSSEGDSCHQKFKEFFFRKHCMVADWAGRKTNPGDKIFVFDADVVPFRPQTPLDYWLEMSEDLIFYDRTWNNEIMAGNYMIRNVPRALAFLNEWAQYEYKRPPGFSSADNGAIHLHLAETLFRNSESDTTKTDLDICSLKYQNLTESVENLDPYFSYVGCTREIVPAGSYSIDDLSIRIAKKNTAWVMDGVYDSFDGH</sequence>
<dbReference type="AlphaFoldDB" id="A0A1E7ETV9"/>
<evidence type="ECO:0000313" key="2">
    <source>
        <dbReference type="Proteomes" id="UP000095751"/>
    </source>
</evidence>
<reference evidence="1 2" key="1">
    <citation type="submission" date="2016-09" db="EMBL/GenBank/DDBJ databases">
        <title>Extensive genetic diversity and differential bi-allelic expression allows diatom success in the polar Southern Ocean.</title>
        <authorList>
            <consortium name="DOE Joint Genome Institute"/>
            <person name="Mock T."/>
            <person name="Otillar R.P."/>
            <person name="Strauss J."/>
            <person name="Dupont C."/>
            <person name="Frickenhaus S."/>
            <person name="Maumus F."/>
            <person name="Mcmullan M."/>
            <person name="Sanges R."/>
            <person name="Schmutz J."/>
            <person name="Toseland A."/>
            <person name="Valas R."/>
            <person name="Veluchamy A."/>
            <person name="Ward B.J."/>
            <person name="Allen A."/>
            <person name="Barry K."/>
            <person name="Falciatore A."/>
            <person name="Ferrante M."/>
            <person name="Fortunato A.E."/>
            <person name="Gloeckner G."/>
            <person name="Gruber A."/>
            <person name="Hipkin R."/>
            <person name="Janech M."/>
            <person name="Kroth P."/>
            <person name="Leese F."/>
            <person name="Lindquist E."/>
            <person name="Lyon B.R."/>
            <person name="Martin J."/>
            <person name="Mayer C."/>
            <person name="Parker M."/>
            <person name="Quesneville H."/>
            <person name="Raymond J."/>
            <person name="Uhlig C."/>
            <person name="Valentin K.U."/>
            <person name="Worden A.Z."/>
            <person name="Armbrust E.V."/>
            <person name="Bowler C."/>
            <person name="Green B."/>
            <person name="Moulton V."/>
            <person name="Van Oosterhout C."/>
            <person name="Grigoriev I."/>
        </authorList>
    </citation>
    <scope>NUCLEOTIDE SEQUENCE [LARGE SCALE GENOMIC DNA]</scope>
    <source>
        <strain evidence="1 2">CCMP1102</strain>
    </source>
</reference>
<accession>A0A1E7ETV9</accession>
<name>A0A1E7ETV9_9STRA</name>
<dbReference type="Pfam" id="PF03314">
    <property type="entry name" value="DUF273"/>
    <property type="match status" value="1"/>
</dbReference>
<dbReference type="KEGG" id="fcy:FRACYDRAFT_195221"/>
<dbReference type="OrthoDB" id="407658at2759"/>